<name>A0A1W2CPN8_9FLAO</name>
<sequence>MKLHSTFLITSMFLFTIVFANTATAQNKSPFIGRWDMVISQEGKELPSWLEITLSGRSTLVGRFVYAFGSARPIAEVKVKDGKFNFSIPVQWEPGTNDMKFEGELSGNELIGTMIYSDGKKYSWKASRAQAVPYNPAIVWGAPVALFNGENLNGWSAMGTNQWIVENGILKSPKSGANLVSDKEFKNFKLHVEFKYPKGSNSGIYLRGRHEVQIEDNIGMEPSSLLLGGIYGFLTPNEMAAKAPGEWQTYDITLNGNRVSIVANGKAIITEQTIPGITGGALNSNEGEPGPILIQGDHGPIEFRSIVITPELED</sequence>
<dbReference type="Proteomes" id="UP000192360">
    <property type="component" value="Unassembled WGS sequence"/>
</dbReference>
<feature type="signal peptide" evidence="1">
    <location>
        <begin position="1"/>
        <end position="20"/>
    </location>
</feature>
<dbReference type="GO" id="GO:0016787">
    <property type="term" value="F:hydrolase activity"/>
    <property type="evidence" value="ECO:0007669"/>
    <property type="project" value="InterPro"/>
</dbReference>
<evidence type="ECO:0000259" key="2">
    <source>
        <dbReference type="Pfam" id="PF06439"/>
    </source>
</evidence>
<dbReference type="AlphaFoldDB" id="A0A1W2CPN8"/>
<reference evidence="3 4" key="1">
    <citation type="submission" date="2017-04" db="EMBL/GenBank/DDBJ databases">
        <authorList>
            <person name="Afonso C.L."/>
            <person name="Miller P.J."/>
            <person name="Scott M.A."/>
            <person name="Spackman E."/>
            <person name="Goraichik I."/>
            <person name="Dimitrov K.M."/>
            <person name="Suarez D.L."/>
            <person name="Swayne D.E."/>
        </authorList>
    </citation>
    <scope>NUCLEOTIDE SEQUENCE [LARGE SCALE GENOMIC DNA]</scope>
    <source>
        <strain evidence="3 4">DSM 21164</strain>
    </source>
</reference>
<dbReference type="InterPro" id="IPR010496">
    <property type="entry name" value="AL/BT2_dom"/>
</dbReference>
<gene>
    <name evidence="3" type="ORF">SAMN05660703_3116</name>
</gene>
<keyword evidence="1" id="KW-0732">Signal</keyword>
<dbReference type="STRING" id="504486.SAMN05660703_3116"/>
<dbReference type="Pfam" id="PF06439">
    <property type="entry name" value="3keto-disac_hyd"/>
    <property type="match status" value="1"/>
</dbReference>
<keyword evidence="4" id="KW-1185">Reference proteome</keyword>
<feature type="domain" description="3-keto-alpha-glucoside-1,2-lyase/3-keto-2-hydroxy-glucal hydratase" evidence="2">
    <location>
        <begin position="144"/>
        <end position="308"/>
    </location>
</feature>
<dbReference type="Gene3D" id="2.60.120.560">
    <property type="entry name" value="Exo-inulinase, domain 1"/>
    <property type="match status" value="1"/>
</dbReference>
<evidence type="ECO:0000313" key="4">
    <source>
        <dbReference type="Proteomes" id="UP000192360"/>
    </source>
</evidence>
<protein>
    <recommendedName>
        <fullName evidence="2">3-keto-alpha-glucoside-1,2-lyase/3-keto-2-hydroxy-glucal hydratase domain-containing protein</fullName>
    </recommendedName>
</protein>
<accession>A0A1W2CPN8</accession>
<evidence type="ECO:0000313" key="3">
    <source>
        <dbReference type="EMBL" id="SMC87161.1"/>
    </source>
</evidence>
<dbReference type="RefSeq" id="WP_084063076.1">
    <property type="nucleotide sequence ID" value="NZ_FWXO01000007.1"/>
</dbReference>
<evidence type="ECO:0000256" key="1">
    <source>
        <dbReference type="SAM" id="SignalP"/>
    </source>
</evidence>
<dbReference type="OrthoDB" id="190957at2"/>
<dbReference type="EMBL" id="FWXO01000007">
    <property type="protein sequence ID" value="SMC87161.1"/>
    <property type="molecule type" value="Genomic_DNA"/>
</dbReference>
<proteinExistence type="predicted"/>
<organism evidence="3 4">
    <name type="scientific">Cellulophaga tyrosinoxydans</name>
    <dbReference type="NCBI Taxonomy" id="504486"/>
    <lineage>
        <taxon>Bacteria</taxon>
        <taxon>Pseudomonadati</taxon>
        <taxon>Bacteroidota</taxon>
        <taxon>Flavobacteriia</taxon>
        <taxon>Flavobacteriales</taxon>
        <taxon>Flavobacteriaceae</taxon>
        <taxon>Cellulophaga</taxon>
    </lineage>
</organism>
<feature type="chain" id="PRO_5013275235" description="3-keto-alpha-glucoside-1,2-lyase/3-keto-2-hydroxy-glucal hydratase domain-containing protein" evidence="1">
    <location>
        <begin position="21"/>
        <end position="314"/>
    </location>
</feature>